<name>A0AAW0Z2X6_9TREE</name>
<feature type="region of interest" description="Disordered" evidence="2">
    <location>
        <begin position="597"/>
        <end position="780"/>
    </location>
</feature>
<feature type="coiled-coil region" evidence="1">
    <location>
        <begin position="538"/>
        <end position="596"/>
    </location>
</feature>
<feature type="compositionally biased region" description="Basic and acidic residues" evidence="2">
    <location>
        <begin position="674"/>
        <end position="695"/>
    </location>
</feature>
<feature type="region of interest" description="Disordered" evidence="2">
    <location>
        <begin position="160"/>
        <end position="212"/>
    </location>
</feature>
<feature type="compositionally biased region" description="Basic and acidic residues" evidence="2">
    <location>
        <begin position="758"/>
        <end position="772"/>
    </location>
</feature>
<protein>
    <submittedName>
        <fullName evidence="3">Uncharacterized protein</fullName>
    </submittedName>
</protein>
<sequence length="821" mass="92041">MPSATRGTRSKHYRDLAAEVRHNQTFSKILVSSPPSEYESSRTRLERETVKWQKTLMARRELKTDGRGGFDGRWVMDPIGTSWDRSAPPLGPEDRKGEIREIPWDVDEESTGETLSVDVTEMAPDHVPSPSFPSFGRTHSRLRSRLLGGLTSDCQQFIGFTSSNSSSLPGESGSVLGPRRSQPTVSLHEDTTLSSGSSPRRQEETPRYHRQRLFDSIPKSVSRPFTCSFTRRVGNDMSISVEATLANIQRALGSLNQGGESIYNVTPRRADRLEPYEGEGKPNVTMLLSTPRSQTFPSQSRRIYEQPSLTTLLTPMMISARVGNDGSGTFEEGTEGGRRDLSTLENEKRAYQQGLAGIQRRMEEEGRSARPREQDQTYLHTLLQQKDQALVQAWNLLNQVPAGNTSSSLTSPHIHSRPEASHNEVAALEVAHLEYQLADVKRDLANEIDRRRKVELDCDSAKKGQSAQARMAQGLEVRAKEAEERLGMEKEAREDLQRRLAETQSQSKTDPTLMRELEMKRIQLVAANREKQETLSKVRSSQHEYSKLADKLKALRLEKEALQARITELVGQNQELDKIKEDKKVLRDALTKERATTERLRRERDTYRAQADRQLRSKHEDQSRSKISSSIATQIQKEDPIPAPSASGAQSMDLDHESECGPPVVIDDFGGEFGESKVDGWEREEGQDIKMKDPLQLDIKSPKVNRMTPPRPSMTSPVLQPVRKSSRPDDSLLGPETDIRHGPKEAYPSSDFGMKPNRGGEHDVRERSKPSESRASQQQKLDELATFNSDPFADIGQAFGQVIASTLNPINHGRSKGGLTL</sequence>
<keyword evidence="1" id="KW-0175">Coiled coil</keyword>
<evidence type="ECO:0000256" key="2">
    <source>
        <dbReference type="SAM" id="MobiDB-lite"/>
    </source>
</evidence>
<evidence type="ECO:0000313" key="3">
    <source>
        <dbReference type="EMBL" id="KAK8864498.1"/>
    </source>
</evidence>
<organism evidence="3 4">
    <name type="scientific">Kwoniella newhampshirensis</name>
    <dbReference type="NCBI Taxonomy" id="1651941"/>
    <lineage>
        <taxon>Eukaryota</taxon>
        <taxon>Fungi</taxon>
        <taxon>Dikarya</taxon>
        <taxon>Basidiomycota</taxon>
        <taxon>Agaricomycotina</taxon>
        <taxon>Tremellomycetes</taxon>
        <taxon>Tremellales</taxon>
        <taxon>Cryptococcaceae</taxon>
        <taxon>Kwoniella</taxon>
    </lineage>
</organism>
<dbReference type="AlphaFoldDB" id="A0AAW0Z2X6"/>
<evidence type="ECO:0000313" key="4">
    <source>
        <dbReference type="Proteomes" id="UP001388673"/>
    </source>
</evidence>
<feature type="compositionally biased region" description="Low complexity" evidence="2">
    <location>
        <begin position="162"/>
        <end position="178"/>
    </location>
</feature>
<feature type="region of interest" description="Disordered" evidence="2">
    <location>
        <begin position="481"/>
        <end position="510"/>
    </location>
</feature>
<feature type="compositionally biased region" description="Basic and acidic residues" evidence="2">
    <location>
        <begin position="597"/>
        <end position="624"/>
    </location>
</feature>
<comment type="caution">
    <text evidence="3">The sequence shown here is derived from an EMBL/GenBank/DDBJ whole genome shotgun (WGS) entry which is preliminary data.</text>
</comment>
<dbReference type="RefSeq" id="XP_066804794.1">
    <property type="nucleotide sequence ID" value="XM_066944871.1"/>
</dbReference>
<proteinExistence type="predicted"/>
<gene>
    <name evidence="3" type="ORF">IAR55_001748</name>
</gene>
<keyword evidence="4" id="KW-1185">Reference proteome</keyword>
<feature type="region of interest" description="Disordered" evidence="2">
    <location>
        <begin position="81"/>
        <end position="102"/>
    </location>
</feature>
<dbReference type="EMBL" id="JBCAWK010000003">
    <property type="protein sequence ID" value="KAK8864498.1"/>
    <property type="molecule type" value="Genomic_DNA"/>
</dbReference>
<feature type="compositionally biased region" description="Polar residues" evidence="2">
    <location>
        <begin position="625"/>
        <end position="635"/>
    </location>
</feature>
<reference evidence="3 4" key="1">
    <citation type="journal article" date="2024" name="bioRxiv">
        <title>Comparative genomics of Cryptococcus and Kwoniella reveals pathogenesis evolution and contrasting karyotype dynamics via intercentromeric recombination or chromosome fusion.</title>
        <authorList>
            <person name="Coelho M.A."/>
            <person name="David-Palma M."/>
            <person name="Shea T."/>
            <person name="Bowers K."/>
            <person name="McGinley-Smith S."/>
            <person name="Mohammad A.W."/>
            <person name="Gnirke A."/>
            <person name="Yurkov A.M."/>
            <person name="Nowrousian M."/>
            <person name="Sun S."/>
            <person name="Cuomo C.A."/>
            <person name="Heitman J."/>
        </authorList>
    </citation>
    <scope>NUCLEOTIDE SEQUENCE [LARGE SCALE GENOMIC DNA]</scope>
    <source>
        <strain evidence="3 4">CBS 13917</strain>
    </source>
</reference>
<feature type="compositionally biased region" description="Basic and acidic residues" evidence="2">
    <location>
        <begin position="92"/>
        <end position="102"/>
    </location>
</feature>
<evidence type="ECO:0000256" key="1">
    <source>
        <dbReference type="SAM" id="Coils"/>
    </source>
</evidence>
<dbReference type="Proteomes" id="UP001388673">
    <property type="component" value="Unassembled WGS sequence"/>
</dbReference>
<dbReference type="GeneID" id="92179007"/>
<dbReference type="KEGG" id="kne:92179007"/>
<accession>A0AAW0Z2X6</accession>
<feature type="compositionally biased region" description="Basic and acidic residues" evidence="2">
    <location>
        <begin position="481"/>
        <end position="501"/>
    </location>
</feature>